<keyword evidence="6" id="KW-0663">Pyridoxal phosphate</keyword>
<keyword evidence="4" id="KW-0808">Transferase</keyword>
<name>A0A381PVU3_9ZZZZ</name>
<keyword evidence="7" id="KW-0408">Iron</keyword>
<dbReference type="EMBL" id="UINC01001114">
    <property type="protein sequence ID" value="SUZ71176.1"/>
    <property type="molecule type" value="Genomic_DNA"/>
</dbReference>
<protein>
    <recommendedName>
        <fullName evidence="3">cysteine desulfurase</fullName>
        <ecNumber evidence="3">2.8.1.7</ecNumber>
    </recommendedName>
</protein>
<evidence type="ECO:0000256" key="8">
    <source>
        <dbReference type="ARBA" id="ARBA00023014"/>
    </source>
</evidence>
<reference evidence="10" key="1">
    <citation type="submission" date="2018-05" db="EMBL/GenBank/DDBJ databases">
        <authorList>
            <person name="Lanie J.A."/>
            <person name="Ng W.-L."/>
            <person name="Kazmierczak K.M."/>
            <person name="Andrzejewski T.M."/>
            <person name="Davidsen T.M."/>
            <person name="Wayne K.J."/>
            <person name="Tettelin H."/>
            <person name="Glass J.I."/>
            <person name="Rusch D."/>
            <person name="Podicherti R."/>
            <person name="Tsui H.-C.T."/>
            <person name="Winkler M.E."/>
        </authorList>
    </citation>
    <scope>NUCLEOTIDE SEQUENCE</scope>
</reference>
<dbReference type="InterPro" id="IPR020578">
    <property type="entry name" value="Aminotrans_V_PyrdxlP_BS"/>
</dbReference>
<dbReference type="PROSITE" id="PS00595">
    <property type="entry name" value="AA_TRANSFER_CLASS_5"/>
    <property type="match status" value="1"/>
</dbReference>
<evidence type="ECO:0000256" key="1">
    <source>
        <dbReference type="ARBA" id="ARBA00001933"/>
    </source>
</evidence>
<dbReference type="InterPro" id="IPR015422">
    <property type="entry name" value="PyrdxlP-dep_Trfase_small"/>
</dbReference>
<keyword evidence="5" id="KW-0479">Metal-binding</keyword>
<comment type="cofactor">
    <cofactor evidence="1">
        <name>pyridoxal 5'-phosphate</name>
        <dbReference type="ChEBI" id="CHEBI:597326"/>
    </cofactor>
</comment>
<dbReference type="GO" id="GO:0051536">
    <property type="term" value="F:iron-sulfur cluster binding"/>
    <property type="evidence" value="ECO:0007669"/>
    <property type="project" value="UniProtKB-KW"/>
</dbReference>
<organism evidence="10">
    <name type="scientific">marine metagenome</name>
    <dbReference type="NCBI Taxonomy" id="408172"/>
    <lineage>
        <taxon>unclassified sequences</taxon>
        <taxon>metagenomes</taxon>
        <taxon>ecological metagenomes</taxon>
    </lineage>
</organism>
<feature type="domain" description="Aminotransferase class V" evidence="9">
    <location>
        <begin position="3"/>
        <end position="370"/>
    </location>
</feature>
<evidence type="ECO:0000256" key="6">
    <source>
        <dbReference type="ARBA" id="ARBA00022898"/>
    </source>
</evidence>
<keyword evidence="8" id="KW-0411">Iron-sulfur</keyword>
<dbReference type="AlphaFoldDB" id="A0A381PVU3"/>
<proteinExistence type="inferred from homology"/>
<dbReference type="GO" id="GO:0031071">
    <property type="term" value="F:cysteine desulfurase activity"/>
    <property type="evidence" value="ECO:0007669"/>
    <property type="project" value="UniProtKB-EC"/>
</dbReference>
<evidence type="ECO:0000256" key="7">
    <source>
        <dbReference type="ARBA" id="ARBA00023004"/>
    </source>
</evidence>
<dbReference type="EC" id="2.8.1.7" evidence="3"/>
<dbReference type="Pfam" id="PF00266">
    <property type="entry name" value="Aminotran_5"/>
    <property type="match status" value="1"/>
</dbReference>
<evidence type="ECO:0000256" key="5">
    <source>
        <dbReference type="ARBA" id="ARBA00022723"/>
    </source>
</evidence>
<dbReference type="PANTHER" id="PTHR11601">
    <property type="entry name" value="CYSTEINE DESULFURYLASE FAMILY MEMBER"/>
    <property type="match status" value="1"/>
</dbReference>
<evidence type="ECO:0000259" key="9">
    <source>
        <dbReference type="Pfam" id="PF00266"/>
    </source>
</evidence>
<evidence type="ECO:0000256" key="3">
    <source>
        <dbReference type="ARBA" id="ARBA00012239"/>
    </source>
</evidence>
<feature type="non-terminal residue" evidence="10">
    <location>
        <position position="375"/>
    </location>
</feature>
<sequence length="375" mass="41750">MNIYFDNAATTKVRDEVIDQISDILKDCFGNPSSTHSYGRSAKSYIESSRKKIAEILNCEASEIIFNSGGTESDNSLLRCSVKDLGIERIISSKIEHHAITHTLDELKKEGVIVNYVDINNKGEINYNHLEELLNDDDDLKLVSLMYINNEIGNILDVDKVSDLCKKNNSFFHTDAVQAVGHYKIDLKKTQIDFLSAAGHKFHGPKGAGFSFIRKTSRLSPFICGGPQERGLRAGTESVHNIVGMTKALEISNNKIGEESKYISSIKEYTINELKSLFPKIHFNGLSGNLDRSTYTILNVCFPLDNEKGAMLDFHLDLNGIACSKGSACQSGSSSGSHVLNEIQTDDLKKYPSVRFSFSHYNTKKEVDYLIDTIN</sequence>
<dbReference type="Gene3D" id="3.40.640.10">
    <property type="entry name" value="Type I PLP-dependent aspartate aminotransferase-like (Major domain)"/>
    <property type="match status" value="1"/>
</dbReference>
<dbReference type="SUPFAM" id="SSF53383">
    <property type="entry name" value="PLP-dependent transferases"/>
    <property type="match status" value="1"/>
</dbReference>
<dbReference type="PANTHER" id="PTHR11601:SF34">
    <property type="entry name" value="CYSTEINE DESULFURASE"/>
    <property type="match status" value="1"/>
</dbReference>
<dbReference type="InterPro" id="IPR016454">
    <property type="entry name" value="Cysteine_dSase"/>
</dbReference>
<feature type="non-terminal residue" evidence="10">
    <location>
        <position position="1"/>
    </location>
</feature>
<gene>
    <name evidence="10" type="ORF">METZ01_LOCUS24030</name>
</gene>
<evidence type="ECO:0000256" key="4">
    <source>
        <dbReference type="ARBA" id="ARBA00022679"/>
    </source>
</evidence>
<dbReference type="InterPro" id="IPR000192">
    <property type="entry name" value="Aminotrans_V_dom"/>
</dbReference>
<dbReference type="InterPro" id="IPR015424">
    <property type="entry name" value="PyrdxlP-dep_Trfase"/>
</dbReference>
<dbReference type="PIRSF" id="PIRSF005572">
    <property type="entry name" value="NifS"/>
    <property type="match status" value="1"/>
</dbReference>
<comment type="similarity">
    <text evidence="2">Belongs to the class-V pyridoxal-phosphate-dependent aminotransferase family. NifS/IscS subfamily.</text>
</comment>
<dbReference type="InterPro" id="IPR015421">
    <property type="entry name" value="PyrdxlP-dep_Trfase_major"/>
</dbReference>
<dbReference type="Gene3D" id="3.90.1150.10">
    <property type="entry name" value="Aspartate Aminotransferase, domain 1"/>
    <property type="match status" value="1"/>
</dbReference>
<accession>A0A381PVU3</accession>
<evidence type="ECO:0000256" key="2">
    <source>
        <dbReference type="ARBA" id="ARBA00006490"/>
    </source>
</evidence>
<evidence type="ECO:0000313" key="10">
    <source>
        <dbReference type="EMBL" id="SUZ71176.1"/>
    </source>
</evidence>
<dbReference type="Gene3D" id="1.10.260.50">
    <property type="match status" value="1"/>
</dbReference>
<dbReference type="GO" id="GO:0046872">
    <property type="term" value="F:metal ion binding"/>
    <property type="evidence" value="ECO:0007669"/>
    <property type="project" value="UniProtKB-KW"/>
</dbReference>